<dbReference type="InParanoid" id="A0A1J7IEI7"/>
<name>A0A1J7IEI7_9PEZI</name>
<dbReference type="SUPFAM" id="SSF54897">
    <property type="entry name" value="Protease propeptides/inhibitors"/>
    <property type="match status" value="1"/>
</dbReference>
<dbReference type="PANTHER" id="PTHR28288">
    <property type="entry name" value="PROTEASE B INHIBITOR 2"/>
    <property type="match status" value="1"/>
</dbReference>
<evidence type="ECO:0000313" key="4">
    <source>
        <dbReference type="Proteomes" id="UP000182658"/>
    </source>
</evidence>
<keyword evidence="2" id="KW-0732">Signal</keyword>
<dbReference type="GO" id="GO:0042144">
    <property type="term" value="P:vacuole fusion, non-autophagic"/>
    <property type="evidence" value="ECO:0007669"/>
    <property type="project" value="TreeGrafter"/>
</dbReference>
<reference evidence="3 4" key="1">
    <citation type="submission" date="2016-10" db="EMBL/GenBank/DDBJ databases">
        <title>Draft genome sequence of Coniochaeta ligniaria NRRL30616, a lignocellulolytic fungus for bioabatement of inhibitors in plant biomass hydrolysates.</title>
        <authorList>
            <consortium name="DOE Joint Genome Institute"/>
            <person name="Jimenez D.J."/>
            <person name="Hector R.E."/>
            <person name="Riley R."/>
            <person name="Sun H."/>
            <person name="Grigoriev I.V."/>
            <person name="Van Elsas J.D."/>
            <person name="Nichols N.N."/>
        </authorList>
    </citation>
    <scope>NUCLEOTIDE SEQUENCE [LARGE SCALE GENOMIC DNA]</scope>
    <source>
        <strain evidence="3 4">NRRL 30616</strain>
    </source>
</reference>
<feature type="signal peptide" evidence="2">
    <location>
        <begin position="1"/>
        <end position="19"/>
    </location>
</feature>
<sequence length="95" mass="10089">MKLTTLLVTALTVVSGAFAVDVQKSVIVSYPQDTPNSVLEQAKNAIKDSGGIITHEYQLIKGFAATVGEKVLENIAAWGAPYQALIEEDQVVSAL</sequence>
<comment type="similarity">
    <text evidence="1">Belongs to the protease inhibitor I9 family.</text>
</comment>
<dbReference type="EMBL" id="KV875101">
    <property type="protein sequence ID" value="OIW25813.1"/>
    <property type="molecule type" value="Genomic_DNA"/>
</dbReference>
<dbReference type="InterPro" id="IPR052471">
    <property type="entry name" value="PBI_I9"/>
</dbReference>
<evidence type="ECO:0000256" key="1">
    <source>
        <dbReference type="ARBA" id="ARBA00038069"/>
    </source>
</evidence>
<dbReference type="GO" id="GO:0004866">
    <property type="term" value="F:endopeptidase inhibitor activity"/>
    <property type="evidence" value="ECO:0007669"/>
    <property type="project" value="TreeGrafter"/>
</dbReference>
<accession>A0A1J7IEI7</accession>
<keyword evidence="4" id="KW-1185">Reference proteome</keyword>
<feature type="chain" id="PRO_5012068894" evidence="2">
    <location>
        <begin position="20"/>
        <end position="95"/>
    </location>
</feature>
<protein>
    <submittedName>
        <fullName evidence="3">Endopeptidase inhibitor-like protein</fullName>
    </submittedName>
</protein>
<organism evidence="3 4">
    <name type="scientific">Coniochaeta ligniaria NRRL 30616</name>
    <dbReference type="NCBI Taxonomy" id="1408157"/>
    <lineage>
        <taxon>Eukaryota</taxon>
        <taxon>Fungi</taxon>
        <taxon>Dikarya</taxon>
        <taxon>Ascomycota</taxon>
        <taxon>Pezizomycotina</taxon>
        <taxon>Sordariomycetes</taxon>
        <taxon>Sordariomycetidae</taxon>
        <taxon>Coniochaetales</taxon>
        <taxon>Coniochaetaceae</taxon>
        <taxon>Coniochaeta</taxon>
    </lineage>
</organism>
<evidence type="ECO:0000256" key="2">
    <source>
        <dbReference type="SAM" id="SignalP"/>
    </source>
</evidence>
<dbReference type="OrthoDB" id="3888684at2759"/>
<dbReference type="Proteomes" id="UP000182658">
    <property type="component" value="Unassembled WGS sequence"/>
</dbReference>
<proteinExistence type="inferred from homology"/>
<dbReference type="PANTHER" id="PTHR28288:SF1">
    <property type="entry name" value="INHIBITOR I9 DOMAIN-CONTAINING PROTEIN"/>
    <property type="match status" value="1"/>
</dbReference>
<dbReference type="InterPro" id="IPR037045">
    <property type="entry name" value="S8pro/Inhibitor_I9_sf"/>
</dbReference>
<dbReference type="AlphaFoldDB" id="A0A1J7IEI7"/>
<dbReference type="Gene3D" id="3.30.70.80">
    <property type="entry name" value="Peptidase S8 propeptide/proteinase inhibitor I9"/>
    <property type="match status" value="1"/>
</dbReference>
<evidence type="ECO:0000313" key="3">
    <source>
        <dbReference type="EMBL" id="OIW25813.1"/>
    </source>
</evidence>
<dbReference type="FunFam" id="3.30.70.80:FF:000005">
    <property type="entry name" value="Proteinase inhibitor I2B"/>
    <property type="match status" value="1"/>
</dbReference>
<gene>
    <name evidence="3" type="ORF">CONLIGDRAFT_717489</name>
</gene>